<accession>A0AAV4ZR67</accession>
<dbReference type="AlphaFoldDB" id="A0AAV4ZR67"/>
<proteinExistence type="predicted"/>
<organism evidence="1 2">
    <name type="scientific">Methylobacterium hispanicum</name>
    <dbReference type="NCBI Taxonomy" id="270350"/>
    <lineage>
        <taxon>Bacteria</taxon>
        <taxon>Pseudomonadati</taxon>
        <taxon>Pseudomonadota</taxon>
        <taxon>Alphaproteobacteria</taxon>
        <taxon>Hyphomicrobiales</taxon>
        <taxon>Methylobacteriaceae</taxon>
        <taxon>Methylobacterium</taxon>
    </lineage>
</organism>
<dbReference type="EMBL" id="BPQO01000020">
    <property type="protein sequence ID" value="GJD90616.1"/>
    <property type="molecule type" value="Genomic_DNA"/>
</dbReference>
<evidence type="ECO:0000313" key="2">
    <source>
        <dbReference type="Proteomes" id="UP001055247"/>
    </source>
</evidence>
<sequence length="193" mass="20020">MANSRTGGRAETAPTITASVLRFPPVMAGAGRPPAGTRLTTRYGDVLLDLAEPGSPVARASFEEGQFVVDGMALGVEIPFAYSETSCAFVFGFAAGPVVWCGGGRLADIERAYAAVGAVQDAVACLADRNPRILAVARVETMSRRLVALDADIAASSDRSKAALRAELSVRLVAARRALLSEVRSLSGLPDAA</sequence>
<evidence type="ECO:0000313" key="1">
    <source>
        <dbReference type="EMBL" id="GJD90616.1"/>
    </source>
</evidence>
<reference evidence="1" key="1">
    <citation type="journal article" date="2016" name="Front. Microbiol.">
        <title>Genome Sequence of the Piezophilic, Mesophilic Sulfate-Reducing Bacterium Desulfovibrio indicus J2T.</title>
        <authorList>
            <person name="Cao J."/>
            <person name="Maignien L."/>
            <person name="Shao Z."/>
            <person name="Alain K."/>
            <person name="Jebbar M."/>
        </authorList>
    </citation>
    <scope>NUCLEOTIDE SEQUENCE</scope>
    <source>
        <strain evidence="1">DSM 16372</strain>
    </source>
</reference>
<dbReference type="Proteomes" id="UP001055247">
    <property type="component" value="Unassembled WGS sequence"/>
</dbReference>
<reference evidence="1" key="2">
    <citation type="submission" date="2021-08" db="EMBL/GenBank/DDBJ databases">
        <authorList>
            <person name="Tani A."/>
            <person name="Ola A."/>
            <person name="Ogura Y."/>
            <person name="Katsura K."/>
            <person name="Hayashi T."/>
        </authorList>
    </citation>
    <scope>NUCLEOTIDE SEQUENCE</scope>
    <source>
        <strain evidence="1">DSM 16372</strain>
    </source>
</reference>
<gene>
    <name evidence="1" type="ORF">BHAOGJBA_4158</name>
</gene>
<comment type="caution">
    <text evidence="1">The sequence shown here is derived from an EMBL/GenBank/DDBJ whole genome shotgun (WGS) entry which is preliminary data.</text>
</comment>
<name>A0AAV4ZR67_9HYPH</name>
<protein>
    <submittedName>
        <fullName evidence="1">Uncharacterized protein</fullName>
    </submittedName>
</protein>
<keyword evidence="2" id="KW-1185">Reference proteome</keyword>